<dbReference type="Pfam" id="PF00567">
    <property type="entry name" value="TUDOR"/>
    <property type="match status" value="1"/>
</dbReference>
<feature type="non-terminal residue" evidence="2">
    <location>
        <position position="1"/>
    </location>
</feature>
<dbReference type="AlphaFoldDB" id="A0A7T8GP77"/>
<feature type="domain" description="Tudor" evidence="1">
    <location>
        <begin position="122"/>
        <end position="190"/>
    </location>
</feature>
<organism evidence="2 3">
    <name type="scientific">Caligus rogercresseyi</name>
    <name type="common">Sea louse</name>
    <dbReference type="NCBI Taxonomy" id="217165"/>
    <lineage>
        <taxon>Eukaryota</taxon>
        <taxon>Metazoa</taxon>
        <taxon>Ecdysozoa</taxon>
        <taxon>Arthropoda</taxon>
        <taxon>Crustacea</taxon>
        <taxon>Multicrustacea</taxon>
        <taxon>Hexanauplia</taxon>
        <taxon>Copepoda</taxon>
        <taxon>Siphonostomatoida</taxon>
        <taxon>Caligidae</taxon>
        <taxon>Caligus</taxon>
    </lineage>
</organism>
<accession>A0A7T8GP77</accession>
<dbReference type="SUPFAM" id="SSF63748">
    <property type="entry name" value="Tudor/PWWP/MBT"/>
    <property type="match status" value="1"/>
</dbReference>
<reference evidence="3" key="1">
    <citation type="submission" date="2021-01" db="EMBL/GenBank/DDBJ databases">
        <title>Caligus Genome Assembly.</title>
        <authorList>
            <person name="Gallardo-Escarate C."/>
        </authorList>
    </citation>
    <scope>NUCLEOTIDE SEQUENCE [LARGE SCALE GENOMIC DNA]</scope>
</reference>
<evidence type="ECO:0000313" key="3">
    <source>
        <dbReference type="Proteomes" id="UP000595437"/>
    </source>
</evidence>
<protein>
    <recommendedName>
        <fullName evidence="1">Tudor domain-containing protein</fullName>
    </recommendedName>
</protein>
<dbReference type="InterPro" id="IPR002999">
    <property type="entry name" value="Tudor"/>
</dbReference>
<gene>
    <name evidence="2" type="ORF">FKW44_023314</name>
</gene>
<evidence type="ECO:0000259" key="1">
    <source>
        <dbReference type="Pfam" id="PF00567"/>
    </source>
</evidence>
<name>A0A7T8GP77_CALRO</name>
<proteinExistence type="predicted"/>
<dbReference type="Proteomes" id="UP000595437">
    <property type="component" value="Chromosome 18"/>
</dbReference>
<evidence type="ECO:0000313" key="2">
    <source>
        <dbReference type="EMBL" id="QQP35163.1"/>
    </source>
</evidence>
<sequence length="247" mass="27483">REKSNSFSGTFMDTGESPFLSSPRISSFAFTLASLFGISLSKGKWEECLYAALRGFFTSPSLGLSAKLVGLDSGALSLILWISWAPSMRSLLTPEIHTFPRSPLSASAMINLRKVLNMGLGLHFYFVSEEDMSKYENVLARIQELYKSPVNMKAPFDSPGQVVVARQNSTWSRCLIQNEDSGGFELFDIDKELENLPLYLHYCNLLGYNSNDPNDCFLGRTLINFESTVELLVKSEGAIASVEIYPE</sequence>
<dbReference type="EMBL" id="CP045907">
    <property type="protein sequence ID" value="QQP35163.1"/>
    <property type="molecule type" value="Genomic_DNA"/>
</dbReference>
<keyword evidence="3" id="KW-1185">Reference proteome</keyword>